<dbReference type="Proteomes" id="UP001164286">
    <property type="component" value="Unassembled WGS sequence"/>
</dbReference>
<organism evidence="2 3">
    <name type="scientific">Dioszegia hungarica</name>
    <dbReference type="NCBI Taxonomy" id="4972"/>
    <lineage>
        <taxon>Eukaryota</taxon>
        <taxon>Fungi</taxon>
        <taxon>Dikarya</taxon>
        <taxon>Basidiomycota</taxon>
        <taxon>Agaricomycotina</taxon>
        <taxon>Tremellomycetes</taxon>
        <taxon>Tremellales</taxon>
        <taxon>Bulleribasidiaceae</taxon>
        <taxon>Dioszegia</taxon>
    </lineage>
</organism>
<evidence type="ECO:0000313" key="3">
    <source>
        <dbReference type="Proteomes" id="UP001164286"/>
    </source>
</evidence>
<protein>
    <submittedName>
        <fullName evidence="2">Uncharacterized protein</fullName>
    </submittedName>
</protein>
<gene>
    <name evidence="2" type="ORF">MKK02DRAFT_45531</name>
</gene>
<feature type="compositionally biased region" description="Basic and acidic residues" evidence="1">
    <location>
        <begin position="118"/>
        <end position="131"/>
    </location>
</feature>
<feature type="compositionally biased region" description="Low complexity" evidence="1">
    <location>
        <begin position="1"/>
        <end position="10"/>
    </location>
</feature>
<proteinExistence type="predicted"/>
<evidence type="ECO:0000313" key="2">
    <source>
        <dbReference type="EMBL" id="KAI9636824.1"/>
    </source>
</evidence>
<name>A0AA38LWN2_9TREE</name>
<comment type="caution">
    <text evidence="2">The sequence shown here is derived from an EMBL/GenBank/DDBJ whole genome shotgun (WGS) entry which is preliminary data.</text>
</comment>
<dbReference type="GeneID" id="77732676"/>
<reference evidence="2" key="1">
    <citation type="journal article" date="2022" name="G3 (Bethesda)">
        <title>High quality genome of the basidiomycete yeast Dioszegia hungarica PDD-24b-2 isolated from cloud water.</title>
        <authorList>
            <person name="Jarrige D."/>
            <person name="Haridas S."/>
            <person name="Bleykasten-Grosshans C."/>
            <person name="Joly M."/>
            <person name="Nadalig T."/>
            <person name="Sancelme M."/>
            <person name="Vuilleumier S."/>
            <person name="Grigoriev I.V."/>
            <person name="Amato P."/>
            <person name="Bringel F."/>
        </authorList>
    </citation>
    <scope>NUCLEOTIDE SEQUENCE</scope>
    <source>
        <strain evidence="2">PDD-24b-2</strain>
    </source>
</reference>
<feature type="compositionally biased region" description="Basic and acidic residues" evidence="1">
    <location>
        <begin position="49"/>
        <end position="60"/>
    </location>
</feature>
<evidence type="ECO:0000256" key="1">
    <source>
        <dbReference type="SAM" id="MobiDB-lite"/>
    </source>
</evidence>
<dbReference type="AlphaFoldDB" id="A0AA38LWN2"/>
<keyword evidence="3" id="KW-1185">Reference proteome</keyword>
<feature type="compositionally biased region" description="Polar residues" evidence="1">
    <location>
        <begin position="88"/>
        <end position="100"/>
    </location>
</feature>
<sequence>MTNRPSRSQAPPAPSPTSSFCLDCGRVMPAPLADTTTPRKYCSASCRSRSKDRSRTEGRKRLMEAYKGLMAKKGAKGVVLCSEAETDAATSGPSSTTVQDTEGGASSETAAAGSPKKGGGDHQDGREEARRAARRLVNFGWRSQGVEEDRAVEAVQDGKVVEASFAKGEWGIRWAGR</sequence>
<feature type="compositionally biased region" description="Low complexity" evidence="1">
    <location>
        <begin position="101"/>
        <end position="114"/>
    </location>
</feature>
<feature type="region of interest" description="Disordered" evidence="1">
    <location>
        <begin position="1"/>
        <end position="60"/>
    </location>
</feature>
<dbReference type="EMBL" id="JAKWFO010000005">
    <property type="protein sequence ID" value="KAI9636824.1"/>
    <property type="molecule type" value="Genomic_DNA"/>
</dbReference>
<accession>A0AA38LWN2</accession>
<dbReference type="RefSeq" id="XP_052946601.1">
    <property type="nucleotide sequence ID" value="XM_053093471.1"/>
</dbReference>
<feature type="region of interest" description="Disordered" evidence="1">
    <location>
        <begin position="83"/>
        <end position="131"/>
    </location>
</feature>